<evidence type="ECO:0000313" key="2">
    <source>
        <dbReference type="EMBL" id="TVU31468.1"/>
    </source>
</evidence>
<proteinExistence type="predicted"/>
<evidence type="ECO:0000256" key="1">
    <source>
        <dbReference type="SAM" id="MobiDB-lite"/>
    </source>
</evidence>
<gene>
    <name evidence="2" type="ORF">EJB05_23153</name>
</gene>
<feature type="region of interest" description="Disordered" evidence="1">
    <location>
        <begin position="57"/>
        <end position="88"/>
    </location>
</feature>
<organism evidence="2 3">
    <name type="scientific">Eragrostis curvula</name>
    <name type="common">weeping love grass</name>
    <dbReference type="NCBI Taxonomy" id="38414"/>
    <lineage>
        <taxon>Eukaryota</taxon>
        <taxon>Viridiplantae</taxon>
        <taxon>Streptophyta</taxon>
        <taxon>Embryophyta</taxon>
        <taxon>Tracheophyta</taxon>
        <taxon>Spermatophyta</taxon>
        <taxon>Magnoliopsida</taxon>
        <taxon>Liliopsida</taxon>
        <taxon>Poales</taxon>
        <taxon>Poaceae</taxon>
        <taxon>PACMAD clade</taxon>
        <taxon>Chloridoideae</taxon>
        <taxon>Eragrostideae</taxon>
        <taxon>Eragrostidinae</taxon>
        <taxon>Eragrostis</taxon>
    </lineage>
</organism>
<protein>
    <submittedName>
        <fullName evidence="2">Uncharacterized protein</fullName>
    </submittedName>
</protein>
<keyword evidence="3" id="KW-1185">Reference proteome</keyword>
<dbReference type="AlphaFoldDB" id="A0A5J9V7D0"/>
<reference evidence="2 3" key="1">
    <citation type="journal article" date="2019" name="Sci. Rep.">
        <title>A high-quality genome of Eragrostis curvula grass provides insights into Poaceae evolution and supports new strategies to enhance forage quality.</title>
        <authorList>
            <person name="Carballo J."/>
            <person name="Santos B.A.C.M."/>
            <person name="Zappacosta D."/>
            <person name="Garbus I."/>
            <person name="Selva J.P."/>
            <person name="Gallo C.A."/>
            <person name="Diaz A."/>
            <person name="Albertini E."/>
            <person name="Caccamo M."/>
            <person name="Echenique V."/>
        </authorList>
    </citation>
    <scope>NUCLEOTIDE SEQUENCE [LARGE SCALE GENOMIC DNA]</scope>
    <source>
        <strain evidence="3">cv. Victoria</strain>
        <tissue evidence="2">Leaf</tissue>
    </source>
</reference>
<accession>A0A5J9V7D0</accession>
<sequence>MTDQPCMGHRTVQLSLSSCVRQLCPCRTKTLNLAVAETRHRSSDLLCLPPERGQCTTNKTPRNRHCRHHPRTHHPSTAPRALPPLLPP</sequence>
<dbReference type="EMBL" id="RWGY01000011">
    <property type="protein sequence ID" value="TVU31468.1"/>
    <property type="molecule type" value="Genomic_DNA"/>
</dbReference>
<name>A0A5J9V7D0_9POAL</name>
<feature type="compositionally biased region" description="Basic residues" evidence="1">
    <location>
        <begin position="61"/>
        <end position="74"/>
    </location>
</feature>
<comment type="caution">
    <text evidence="2">The sequence shown here is derived from an EMBL/GenBank/DDBJ whole genome shotgun (WGS) entry which is preliminary data.</text>
</comment>
<dbReference type="Proteomes" id="UP000324897">
    <property type="component" value="Chromosome 1"/>
</dbReference>
<dbReference type="Gramene" id="TVU31468">
    <property type="protein sequence ID" value="TVU31468"/>
    <property type="gene ID" value="EJB05_23153"/>
</dbReference>
<evidence type="ECO:0000313" key="3">
    <source>
        <dbReference type="Proteomes" id="UP000324897"/>
    </source>
</evidence>